<evidence type="ECO:0000313" key="3">
    <source>
        <dbReference type="Proteomes" id="UP001066276"/>
    </source>
</evidence>
<gene>
    <name evidence="2" type="ORF">NDU88_004535</name>
</gene>
<organism evidence="2 3">
    <name type="scientific">Pleurodeles waltl</name>
    <name type="common">Iberian ribbed newt</name>
    <dbReference type="NCBI Taxonomy" id="8319"/>
    <lineage>
        <taxon>Eukaryota</taxon>
        <taxon>Metazoa</taxon>
        <taxon>Chordata</taxon>
        <taxon>Craniata</taxon>
        <taxon>Vertebrata</taxon>
        <taxon>Euteleostomi</taxon>
        <taxon>Amphibia</taxon>
        <taxon>Batrachia</taxon>
        <taxon>Caudata</taxon>
        <taxon>Salamandroidea</taxon>
        <taxon>Salamandridae</taxon>
        <taxon>Pleurodelinae</taxon>
        <taxon>Pleurodeles</taxon>
    </lineage>
</organism>
<sequence>MWRGVASEHLSDPPIRGRAAKRCDDWHTRHLVTLASPALLPLPPRPPPQVPPQVPGGFLTCGGATRRQGGKAGRRGRETTPDWEQ</sequence>
<keyword evidence="3" id="KW-1185">Reference proteome</keyword>
<evidence type="ECO:0000256" key="1">
    <source>
        <dbReference type="SAM" id="MobiDB-lite"/>
    </source>
</evidence>
<dbReference type="Proteomes" id="UP001066276">
    <property type="component" value="Chromosome 11"/>
</dbReference>
<evidence type="ECO:0000313" key="2">
    <source>
        <dbReference type="EMBL" id="KAJ1091409.1"/>
    </source>
</evidence>
<feature type="compositionally biased region" description="Basic and acidic residues" evidence="1">
    <location>
        <begin position="75"/>
        <end position="85"/>
    </location>
</feature>
<name>A0AAV7LLM1_PLEWA</name>
<protein>
    <submittedName>
        <fullName evidence="2">Uncharacterized protein</fullName>
    </submittedName>
</protein>
<feature type="compositionally biased region" description="Pro residues" evidence="1">
    <location>
        <begin position="40"/>
        <end position="54"/>
    </location>
</feature>
<comment type="caution">
    <text evidence="2">The sequence shown here is derived from an EMBL/GenBank/DDBJ whole genome shotgun (WGS) entry which is preliminary data.</text>
</comment>
<accession>A0AAV7LLM1</accession>
<dbReference type="AlphaFoldDB" id="A0AAV7LLM1"/>
<proteinExistence type="predicted"/>
<feature type="region of interest" description="Disordered" evidence="1">
    <location>
        <begin position="38"/>
        <end position="85"/>
    </location>
</feature>
<dbReference type="EMBL" id="JANPWB010000015">
    <property type="protein sequence ID" value="KAJ1091409.1"/>
    <property type="molecule type" value="Genomic_DNA"/>
</dbReference>
<reference evidence="2" key="1">
    <citation type="journal article" date="2022" name="bioRxiv">
        <title>Sequencing and chromosome-scale assembly of the giantPleurodeles waltlgenome.</title>
        <authorList>
            <person name="Brown T."/>
            <person name="Elewa A."/>
            <person name="Iarovenko S."/>
            <person name="Subramanian E."/>
            <person name="Araus A.J."/>
            <person name="Petzold A."/>
            <person name="Susuki M."/>
            <person name="Suzuki K.-i.T."/>
            <person name="Hayashi T."/>
            <person name="Toyoda A."/>
            <person name="Oliveira C."/>
            <person name="Osipova E."/>
            <person name="Leigh N.D."/>
            <person name="Simon A."/>
            <person name="Yun M.H."/>
        </authorList>
    </citation>
    <scope>NUCLEOTIDE SEQUENCE</scope>
    <source>
        <strain evidence="2">20211129_DDA</strain>
        <tissue evidence="2">Liver</tissue>
    </source>
</reference>